<evidence type="ECO:0000313" key="2">
    <source>
        <dbReference type="Proteomes" id="UP000525923"/>
    </source>
</evidence>
<reference evidence="1 2" key="1">
    <citation type="submission" date="2020-08" db="EMBL/GenBank/DDBJ databases">
        <title>Genomic Encyclopedia of Type Strains, Phase IV (KMG-IV): sequencing the most valuable type-strain genomes for metagenomic binning, comparative biology and taxonomic classification.</title>
        <authorList>
            <person name="Goeker M."/>
        </authorList>
    </citation>
    <scope>NUCLEOTIDE SEQUENCE [LARGE SCALE GENOMIC DNA]</scope>
    <source>
        <strain evidence="1 2">DSM 15895</strain>
    </source>
</reference>
<keyword evidence="1" id="KW-0808">Transferase</keyword>
<protein>
    <submittedName>
        <fullName evidence="1">Adenylate kinase family enzyme</fullName>
    </submittedName>
</protein>
<dbReference type="InterPro" id="IPR027417">
    <property type="entry name" value="P-loop_NTPase"/>
</dbReference>
<dbReference type="PANTHER" id="PTHR37816">
    <property type="entry name" value="YALI0E33011P"/>
    <property type="match status" value="1"/>
</dbReference>
<dbReference type="InterPro" id="IPR052922">
    <property type="entry name" value="Cytidylate_Kinase-2"/>
</dbReference>
<dbReference type="EMBL" id="JACHHE010000009">
    <property type="protein sequence ID" value="MBB5181448.1"/>
    <property type="molecule type" value="Genomic_DNA"/>
</dbReference>
<dbReference type="Proteomes" id="UP000525923">
    <property type="component" value="Unassembled WGS sequence"/>
</dbReference>
<keyword evidence="1" id="KW-0418">Kinase</keyword>
<keyword evidence="2" id="KW-1185">Reference proteome</keyword>
<name>A0A7W8FTV4_9BACL</name>
<dbReference type="RefSeq" id="WP_135504206.1">
    <property type="nucleotide sequence ID" value="NZ_JACHHE010000009.1"/>
</dbReference>
<sequence length="177" mass="20465">MRKIMVVGVSAGVGKSTFAANLGGILDLPVHHLDSYHWKPGWQEAEKEEFESVQYNIVKRDRWIIEGNYSSTFDIRTAQADTFIYLELPLRVCLYRVLKRWLSNIGKTRPDMGEGCPEKMEWEFLKFIVTTYAARKVKMRSRMRSFLEARDGNKVILLSGKKEIAGFLETVDKERIA</sequence>
<dbReference type="AlphaFoldDB" id="A0A7W8FTV4"/>
<proteinExistence type="predicted"/>
<accession>A0A7W8FTV4</accession>
<gene>
    <name evidence="1" type="ORF">HNQ44_002913</name>
</gene>
<dbReference type="PANTHER" id="PTHR37816:SF3">
    <property type="entry name" value="MODULATES DNA TOPOLOGY"/>
    <property type="match status" value="1"/>
</dbReference>
<dbReference type="OrthoDB" id="1201990at2"/>
<evidence type="ECO:0000313" key="1">
    <source>
        <dbReference type="EMBL" id="MBB5181448.1"/>
    </source>
</evidence>
<dbReference type="Gene3D" id="3.40.50.300">
    <property type="entry name" value="P-loop containing nucleotide triphosphate hydrolases"/>
    <property type="match status" value="1"/>
</dbReference>
<dbReference type="SUPFAM" id="SSF52540">
    <property type="entry name" value="P-loop containing nucleoside triphosphate hydrolases"/>
    <property type="match status" value="1"/>
</dbReference>
<comment type="caution">
    <text evidence="1">The sequence shown here is derived from an EMBL/GenBank/DDBJ whole genome shotgun (WGS) entry which is preliminary data.</text>
</comment>
<organism evidence="1 2">
    <name type="scientific">Planococcus koreensis</name>
    <dbReference type="NCBI Taxonomy" id="112331"/>
    <lineage>
        <taxon>Bacteria</taxon>
        <taxon>Bacillati</taxon>
        <taxon>Bacillota</taxon>
        <taxon>Bacilli</taxon>
        <taxon>Bacillales</taxon>
        <taxon>Caryophanaceae</taxon>
        <taxon>Planococcus</taxon>
    </lineage>
</organism>
<dbReference type="CDD" id="cd01983">
    <property type="entry name" value="SIMIBI"/>
    <property type="match status" value="1"/>
</dbReference>
<dbReference type="GO" id="GO:0016301">
    <property type="term" value="F:kinase activity"/>
    <property type="evidence" value="ECO:0007669"/>
    <property type="project" value="UniProtKB-KW"/>
</dbReference>